<evidence type="ECO:0008006" key="4">
    <source>
        <dbReference type="Google" id="ProtNLM"/>
    </source>
</evidence>
<name>A0A182W2J7_9DIPT</name>
<dbReference type="Proteomes" id="UP000075920">
    <property type="component" value="Unassembled WGS sequence"/>
</dbReference>
<protein>
    <recommendedName>
        <fullName evidence="4">LisH domain-containing protein</fullName>
    </recommendedName>
</protein>
<sequence length="168" mass="18942">MDEDLEFRDMVLKKMEENGSLLDIKAKLRALLYDVIENEHAAPIDQVDDSNLTSSTVEKDPGAQLDAKTLVYELMLETLGSLNLQYTKKMLLAESGHRPMALNREQLAHQLKLDNSSNTLSGQPMLVSLVNKVRDENIVTETNYESRVHPDTITEDSQNSAQHLPHDL</sequence>
<dbReference type="Gene3D" id="1.20.960.40">
    <property type="match status" value="1"/>
</dbReference>
<keyword evidence="3" id="KW-1185">Reference proteome</keyword>
<dbReference type="EnsemblMetazoa" id="AMIN004557-RA">
    <property type="protein sequence ID" value="AMIN004557-PA"/>
    <property type="gene ID" value="AMIN004557"/>
</dbReference>
<evidence type="ECO:0000313" key="3">
    <source>
        <dbReference type="Proteomes" id="UP000075920"/>
    </source>
</evidence>
<dbReference type="VEuPathDB" id="VectorBase:AMIN004557"/>
<proteinExistence type="predicted"/>
<reference evidence="2" key="2">
    <citation type="submission" date="2020-05" db="UniProtKB">
        <authorList>
            <consortium name="EnsemblMetazoa"/>
        </authorList>
    </citation>
    <scope>IDENTIFICATION</scope>
    <source>
        <strain evidence="2">MINIMUS1</strain>
    </source>
</reference>
<evidence type="ECO:0000256" key="1">
    <source>
        <dbReference type="SAM" id="MobiDB-lite"/>
    </source>
</evidence>
<reference evidence="3" key="1">
    <citation type="submission" date="2013-03" db="EMBL/GenBank/DDBJ databases">
        <title>The Genome Sequence of Anopheles minimus MINIMUS1.</title>
        <authorList>
            <consortium name="The Broad Institute Genomics Platform"/>
            <person name="Neafsey D.E."/>
            <person name="Walton C."/>
            <person name="Walker B."/>
            <person name="Young S.K."/>
            <person name="Zeng Q."/>
            <person name="Gargeya S."/>
            <person name="Fitzgerald M."/>
            <person name="Haas B."/>
            <person name="Abouelleil A."/>
            <person name="Allen A.W."/>
            <person name="Alvarado L."/>
            <person name="Arachchi H.M."/>
            <person name="Berlin A.M."/>
            <person name="Chapman S.B."/>
            <person name="Gainer-Dewar J."/>
            <person name="Goldberg J."/>
            <person name="Griggs A."/>
            <person name="Gujja S."/>
            <person name="Hansen M."/>
            <person name="Howarth C."/>
            <person name="Imamovic A."/>
            <person name="Ireland A."/>
            <person name="Larimer J."/>
            <person name="McCowan C."/>
            <person name="Murphy C."/>
            <person name="Pearson M."/>
            <person name="Poon T.W."/>
            <person name="Priest M."/>
            <person name="Roberts A."/>
            <person name="Saif S."/>
            <person name="Shea T."/>
            <person name="Sisk P."/>
            <person name="Sykes S."/>
            <person name="Wortman J."/>
            <person name="Nusbaum C."/>
            <person name="Birren B."/>
        </authorList>
    </citation>
    <scope>NUCLEOTIDE SEQUENCE [LARGE SCALE GENOMIC DNA]</scope>
    <source>
        <strain evidence="3">MINIMUS1</strain>
    </source>
</reference>
<accession>A0A182W2J7</accession>
<dbReference type="AlphaFoldDB" id="A0A182W2J7"/>
<evidence type="ECO:0000313" key="2">
    <source>
        <dbReference type="EnsemblMetazoa" id="AMIN004557-PA"/>
    </source>
</evidence>
<feature type="region of interest" description="Disordered" evidence="1">
    <location>
        <begin position="147"/>
        <end position="168"/>
    </location>
</feature>
<organism evidence="2 3">
    <name type="scientific">Anopheles minimus</name>
    <dbReference type="NCBI Taxonomy" id="112268"/>
    <lineage>
        <taxon>Eukaryota</taxon>
        <taxon>Metazoa</taxon>
        <taxon>Ecdysozoa</taxon>
        <taxon>Arthropoda</taxon>
        <taxon>Hexapoda</taxon>
        <taxon>Insecta</taxon>
        <taxon>Pterygota</taxon>
        <taxon>Neoptera</taxon>
        <taxon>Endopterygota</taxon>
        <taxon>Diptera</taxon>
        <taxon>Nematocera</taxon>
        <taxon>Culicoidea</taxon>
        <taxon>Culicidae</taxon>
        <taxon>Anophelinae</taxon>
        <taxon>Anopheles</taxon>
    </lineage>
</organism>